<protein>
    <submittedName>
        <fullName evidence="4 5">CIA30 domain-containing protein</fullName>
    </submittedName>
</protein>
<reference evidence="4 5" key="2">
    <citation type="submission" date="2023-11" db="UniProtKB">
        <authorList>
            <consortium name="WormBaseParasite"/>
        </authorList>
    </citation>
    <scope>IDENTIFICATION</scope>
</reference>
<name>A0A183QKZ5_9TREM</name>
<evidence type="ECO:0000313" key="4">
    <source>
        <dbReference type="WBParaSite" id="SRDH1_45470.1"/>
    </source>
</evidence>
<proteinExistence type="predicted"/>
<feature type="chain" id="PRO_5044552805" evidence="1">
    <location>
        <begin position="22"/>
        <end position="244"/>
    </location>
</feature>
<dbReference type="InterPro" id="IPR013857">
    <property type="entry name" value="NADH-UbQ_OxRdtase-assoc_prot30"/>
</dbReference>
<keyword evidence="3" id="KW-1185">Reference proteome</keyword>
<dbReference type="SUPFAM" id="SSF49785">
    <property type="entry name" value="Galactose-binding domain-like"/>
    <property type="match status" value="1"/>
</dbReference>
<feature type="signal peptide" evidence="1">
    <location>
        <begin position="1"/>
        <end position="21"/>
    </location>
</feature>
<sequence>MNINILLATTFFILSLHASNAAHMNTNLTAPLTIGITTFYANKQPVIKSINQIKRSTCPVLFNFMDPYNKLGERYEVSETVRVEGRSDATLVQHVTYNNQSAVFFYPLNTLSDGSASSGVKYIVDTWDLSEHTGVILDINKKGKYSEFNFIVHGKCSETFECQSYETNFQIPGGRQQIKLPFSTFKTNFRAKQYSISLPSFLRHVSRIGIQAYGSHNAPQKRFSPDSIEIHFIHIHKLKPTGNY</sequence>
<evidence type="ECO:0000313" key="5">
    <source>
        <dbReference type="WBParaSite" id="SRDH1_45470.2"/>
    </source>
</evidence>
<dbReference type="WBParaSite" id="SRDH1_45470.2">
    <property type="protein sequence ID" value="SRDH1_45470.2"/>
    <property type="gene ID" value="SRDH1_45470"/>
</dbReference>
<evidence type="ECO:0000259" key="2">
    <source>
        <dbReference type="Pfam" id="PF08547"/>
    </source>
</evidence>
<dbReference type="AlphaFoldDB" id="A0A183QKZ5"/>
<dbReference type="WBParaSite" id="SRDH1_45470.3">
    <property type="protein sequence ID" value="SRDH1_45470.3"/>
    <property type="gene ID" value="SRDH1_45470"/>
</dbReference>
<dbReference type="WBParaSite" id="SRDH1_45470.1">
    <property type="protein sequence ID" value="SRDH1_45470.1"/>
    <property type="gene ID" value="SRDH1_45470"/>
</dbReference>
<evidence type="ECO:0000313" key="3">
    <source>
        <dbReference type="Proteomes" id="UP000050792"/>
    </source>
</evidence>
<dbReference type="InterPro" id="IPR008979">
    <property type="entry name" value="Galactose-bd-like_sf"/>
</dbReference>
<dbReference type="Pfam" id="PF08547">
    <property type="entry name" value="CIA30"/>
    <property type="match status" value="1"/>
</dbReference>
<feature type="domain" description="NADH:ubiquinone oxidoreductase intermediate-associated protein 30" evidence="2">
    <location>
        <begin position="83"/>
        <end position="216"/>
    </location>
</feature>
<organism evidence="3 6">
    <name type="scientific">Schistosoma rodhaini</name>
    <dbReference type="NCBI Taxonomy" id="6188"/>
    <lineage>
        <taxon>Eukaryota</taxon>
        <taxon>Metazoa</taxon>
        <taxon>Spiralia</taxon>
        <taxon>Lophotrochozoa</taxon>
        <taxon>Platyhelminthes</taxon>
        <taxon>Trematoda</taxon>
        <taxon>Digenea</taxon>
        <taxon>Strigeidida</taxon>
        <taxon>Schistosomatoidea</taxon>
        <taxon>Schistosomatidae</taxon>
        <taxon>Schistosoma</taxon>
    </lineage>
</organism>
<keyword evidence="1" id="KW-0732">Signal</keyword>
<reference evidence="3" key="1">
    <citation type="submission" date="2022-06" db="EMBL/GenBank/DDBJ databases">
        <authorList>
            <person name="Berger JAMES D."/>
            <person name="Berger JAMES D."/>
        </authorList>
    </citation>
    <scope>NUCLEOTIDE SEQUENCE [LARGE SCALE GENOMIC DNA]</scope>
</reference>
<evidence type="ECO:0000313" key="6">
    <source>
        <dbReference type="WBParaSite" id="SRDH1_45470.3"/>
    </source>
</evidence>
<dbReference type="Proteomes" id="UP000050792">
    <property type="component" value="Unassembled WGS sequence"/>
</dbReference>
<accession>A0A183QKZ5</accession>
<evidence type="ECO:0000256" key="1">
    <source>
        <dbReference type="SAM" id="SignalP"/>
    </source>
</evidence>